<dbReference type="Proteomes" id="UP000308891">
    <property type="component" value="Unassembled WGS sequence"/>
</dbReference>
<name>A0A4T0V1T4_9NEIS</name>
<accession>A0A4T0V1T4</accession>
<comment type="caution">
    <text evidence="3">The sequence shown here is derived from an EMBL/GenBank/DDBJ whole genome shotgun (WGS) entry which is preliminary data.</text>
</comment>
<protein>
    <submittedName>
        <fullName evidence="3">Pilus assembly protein</fullName>
    </submittedName>
</protein>
<keyword evidence="1" id="KW-1133">Transmembrane helix</keyword>
<dbReference type="OrthoDB" id="5397339at2"/>
<dbReference type="AlphaFoldDB" id="A0A4T0V1T4"/>
<proteinExistence type="predicted"/>
<keyword evidence="4" id="KW-1185">Reference proteome</keyword>
<gene>
    <name evidence="3" type="ORF">E5K04_04415</name>
</gene>
<keyword evidence="1" id="KW-0472">Membrane</keyword>
<keyword evidence="1" id="KW-0812">Transmembrane</keyword>
<evidence type="ECO:0000256" key="1">
    <source>
        <dbReference type="SAM" id="Phobius"/>
    </source>
</evidence>
<dbReference type="RefSeq" id="WP_136551695.1">
    <property type="nucleotide sequence ID" value="NZ_STGJ01000003.1"/>
</dbReference>
<dbReference type="InterPro" id="IPR012495">
    <property type="entry name" value="TadE-like_dom"/>
</dbReference>
<feature type="transmembrane region" description="Helical" evidence="1">
    <location>
        <begin position="12"/>
        <end position="32"/>
    </location>
</feature>
<sequence>MRHTRPPRQRGVAAVEFAILLLPMMLIAFGIVEFGRAFYQYNTLVKATRNAARYLSQQNAGDTQVLDNAKCLLQYGSHEYCVNHNGAKPPSLLPEAEFADAKVTVCDWQSCPATHKVSVPAANLVSVSVESYPYTVLLPWVLPQQGVRFGRISTTMRSNL</sequence>
<feature type="domain" description="TadE-like" evidence="2">
    <location>
        <begin position="11"/>
        <end position="53"/>
    </location>
</feature>
<dbReference type="EMBL" id="STGJ01000003">
    <property type="protein sequence ID" value="TIC85247.1"/>
    <property type="molecule type" value="Genomic_DNA"/>
</dbReference>
<reference evidence="3 4" key="1">
    <citation type="submission" date="2019-04" db="EMBL/GenBank/DDBJ databases">
        <title>Crenobacter sp. nov.</title>
        <authorList>
            <person name="Shi S."/>
        </authorList>
    </citation>
    <scope>NUCLEOTIDE SEQUENCE [LARGE SCALE GENOMIC DNA]</scope>
    <source>
        <strain evidence="3 4">GY 70310</strain>
    </source>
</reference>
<evidence type="ECO:0000313" key="3">
    <source>
        <dbReference type="EMBL" id="TIC85247.1"/>
    </source>
</evidence>
<dbReference type="Pfam" id="PF07811">
    <property type="entry name" value="TadE"/>
    <property type="match status" value="1"/>
</dbReference>
<organism evidence="3 4">
    <name type="scientific">Crenobacter intestini</name>
    <dbReference type="NCBI Taxonomy" id="2563443"/>
    <lineage>
        <taxon>Bacteria</taxon>
        <taxon>Pseudomonadati</taxon>
        <taxon>Pseudomonadota</taxon>
        <taxon>Betaproteobacteria</taxon>
        <taxon>Neisseriales</taxon>
        <taxon>Neisseriaceae</taxon>
        <taxon>Crenobacter</taxon>
    </lineage>
</organism>
<evidence type="ECO:0000259" key="2">
    <source>
        <dbReference type="Pfam" id="PF07811"/>
    </source>
</evidence>
<evidence type="ECO:0000313" key="4">
    <source>
        <dbReference type="Proteomes" id="UP000308891"/>
    </source>
</evidence>